<comment type="caution">
    <text evidence="2">The sequence shown here is derived from an EMBL/GenBank/DDBJ whole genome shotgun (WGS) entry which is preliminary data.</text>
</comment>
<organism evidence="2 3">
    <name type="scientific">Olea europaea subsp. europaea</name>
    <dbReference type="NCBI Taxonomy" id="158383"/>
    <lineage>
        <taxon>Eukaryota</taxon>
        <taxon>Viridiplantae</taxon>
        <taxon>Streptophyta</taxon>
        <taxon>Embryophyta</taxon>
        <taxon>Tracheophyta</taxon>
        <taxon>Spermatophyta</taxon>
        <taxon>Magnoliopsida</taxon>
        <taxon>eudicotyledons</taxon>
        <taxon>Gunneridae</taxon>
        <taxon>Pentapetalae</taxon>
        <taxon>asterids</taxon>
        <taxon>lamiids</taxon>
        <taxon>Lamiales</taxon>
        <taxon>Oleaceae</taxon>
        <taxon>Oleeae</taxon>
        <taxon>Olea</taxon>
    </lineage>
</organism>
<evidence type="ECO:0000256" key="1">
    <source>
        <dbReference type="SAM" id="MobiDB-lite"/>
    </source>
</evidence>
<evidence type="ECO:0000313" key="3">
    <source>
        <dbReference type="Proteomes" id="UP000594638"/>
    </source>
</evidence>
<evidence type="ECO:0000313" key="2">
    <source>
        <dbReference type="EMBL" id="CAA2945351.1"/>
    </source>
</evidence>
<feature type="region of interest" description="Disordered" evidence="1">
    <location>
        <begin position="80"/>
        <end position="112"/>
    </location>
</feature>
<gene>
    <name evidence="2" type="ORF">OLEA9_A055707</name>
</gene>
<dbReference type="AlphaFoldDB" id="A0A8S0PGJ8"/>
<name>A0A8S0PGJ8_OLEEU</name>
<keyword evidence="3" id="KW-1185">Reference proteome</keyword>
<proteinExistence type="predicted"/>
<reference evidence="2 3" key="1">
    <citation type="submission" date="2019-12" db="EMBL/GenBank/DDBJ databases">
        <authorList>
            <person name="Alioto T."/>
            <person name="Alioto T."/>
            <person name="Gomez Garrido J."/>
        </authorList>
    </citation>
    <scope>NUCLEOTIDE SEQUENCE [LARGE SCALE GENOMIC DNA]</scope>
</reference>
<dbReference type="Gramene" id="OE9A055707T1">
    <property type="protein sequence ID" value="OE9A055707C1"/>
    <property type="gene ID" value="OE9A055707"/>
</dbReference>
<sequence>MSQPKAIQLYHLTRGFKIDLGALIYDLICFVATDPNPRHNLIFPRLITGICHASGIRFLPGELPTRAAISINASSITKTWQSIRQQRQRRQQQQDQGDPEADDHVLPPVEPEPAPNLHIMRQLFAGLVETNRTLQRISQMMIASQVREQARDDIEHARNIKMKGMERDIGGLLSELLTLHREHDLIGRCLDRYTGRSEDMHIPNEAIHSREWCWQVTWSLHNVTRILECGYDVNVM</sequence>
<dbReference type="Proteomes" id="UP000594638">
    <property type="component" value="Unassembled WGS sequence"/>
</dbReference>
<accession>A0A8S0PGJ8</accession>
<dbReference type="EMBL" id="CACTIH010000059">
    <property type="protein sequence ID" value="CAA2945351.1"/>
    <property type="molecule type" value="Genomic_DNA"/>
</dbReference>
<protein>
    <submittedName>
        <fullName evidence="2">Uncharacterized protein</fullName>
    </submittedName>
</protein>